<evidence type="ECO:0000313" key="8">
    <source>
        <dbReference type="Proteomes" id="UP000002007"/>
    </source>
</evidence>
<evidence type="ECO:0000256" key="1">
    <source>
        <dbReference type="ARBA" id="ARBA00004141"/>
    </source>
</evidence>
<evidence type="ECO:0000313" key="7">
    <source>
        <dbReference type="EMBL" id="ABY24894.1"/>
    </source>
</evidence>
<dbReference type="Proteomes" id="UP000002007">
    <property type="component" value="Chromosome"/>
</dbReference>
<organism evidence="7 8">
    <name type="scientific">Renibacterium salmoninarum (strain ATCC 33209 / DSM 20767 / JCM 11484 / NBRC 15589 / NCIMB 2235)</name>
    <dbReference type="NCBI Taxonomy" id="288705"/>
    <lineage>
        <taxon>Bacteria</taxon>
        <taxon>Bacillati</taxon>
        <taxon>Actinomycetota</taxon>
        <taxon>Actinomycetes</taxon>
        <taxon>Micrococcales</taxon>
        <taxon>Micrococcaceae</taxon>
        <taxon>Renibacterium</taxon>
    </lineage>
</organism>
<dbReference type="eggNOG" id="COG4129">
    <property type="taxonomic scope" value="Bacteria"/>
</dbReference>
<keyword evidence="2 5" id="KW-0812">Transmembrane</keyword>
<comment type="subcellular location">
    <subcellularLocation>
        <location evidence="1">Membrane</location>
        <topology evidence="1">Multi-pass membrane protein</topology>
    </subcellularLocation>
</comment>
<dbReference type="HOGENOM" id="CLU_046662_1_0_11"/>
<keyword evidence="8" id="KW-1185">Reference proteome</keyword>
<reference evidence="8" key="1">
    <citation type="journal article" date="2008" name="J. Bacteriol.">
        <title>Genome sequence of the fish pathogen Renibacterium salmoninarum suggests reductive evolution away from an environmental Arthrobacter ancestor.</title>
        <authorList>
            <person name="Wiens G.D."/>
            <person name="Rockey D.D."/>
            <person name="Wu Z."/>
            <person name="Chang J."/>
            <person name="Levy R."/>
            <person name="Crane S."/>
            <person name="Chen D.S."/>
            <person name="Capri G.R."/>
            <person name="Burnett J.R."/>
            <person name="Sudheesh P.S."/>
            <person name="Schipma M.J."/>
            <person name="Burd H."/>
            <person name="Bhattacharyya A."/>
            <person name="Rhodes L.D."/>
            <person name="Kaul R."/>
            <person name="Strom M.S."/>
        </authorList>
    </citation>
    <scope>NUCLEOTIDE SEQUENCE [LARGE SCALE GENOMIC DNA]</scope>
    <source>
        <strain evidence="8">ATCC 33209 / DSM 20767 / JCM 11484 / NBRC 15589 / NCIMB 2235</strain>
    </source>
</reference>
<evidence type="ECO:0000259" key="6">
    <source>
        <dbReference type="Pfam" id="PF13515"/>
    </source>
</evidence>
<dbReference type="Pfam" id="PF13515">
    <property type="entry name" value="FUSC_2"/>
    <property type="match status" value="1"/>
</dbReference>
<dbReference type="KEGG" id="rsa:RSal33209_3177"/>
<evidence type="ECO:0000256" key="2">
    <source>
        <dbReference type="ARBA" id="ARBA00022692"/>
    </source>
</evidence>
<dbReference type="STRING" id="288705.RSal33209_3177"/>
<keyword evidence="3 5" id="KW-1133">Transmembrane helix</keyword>
<dbReference type="GO" id="GO:0016020">
    <property type="term" value="C:membrane"/>
    <property type="evidence" value="ECO:0007669"/>
    <property type="project" value="UniProtKB-SubCell"/>
</dbReference>
<evidence type="ECO:0000256" key="3">
    <source>
        <dbReference type="ARBA" id="ARBA00022989"/>
    </source>
</evidence>
<evidence type="ECO:0000256" key="5">
    <source>
        <dbReference type="SAM" id="Phobius"/>
    </source>
</evidence>
<feature type="transmembrane region" description="Helical" evidence="5">
    <location>
        <begin position="111"/>
        <end position="129"/>
    </location>
</feature>
<gene>
    <name evidence="7" type="ordered locus">RSal33209_3177</name>
</gene>
<dbReference type="RefSeq" id="WP_012246536.1">
    <property type="nucleotide sequence ID" value="NC_010168.1"/>
</dbReference>
<evidence type="ECO:0000256" key="4">
    <source>
        <dbReference type="ARBA" id="ARBA00023136"/>
    </source>
</evidence>
<keyword evidence="4 5" id="KW-0472">Membrane</keyword>
<feature type="domain" description="Integral membrane bound transporter" evidence="6">
    <location>
        <begin position="54"/>
        <end position="173"/>
    </location>
</feature>
<feature type="transmembrane region" description="Helical" evidence="5">
    <location>
        <begin position="134"/>
        <end position="151"/>
    </location>
</feature>
<feature type="transmembrane region" description="Helical" evidence="5">
    <location>
        <begin position="35"/>
        <end position="53"/>
    </location>
</feature>
<proteinExistence type="predicted"/>
<dbReference type="AlphaFoldDB" id="A9WUM3"/>
<sequence length="385" mass="41381">MPAQSSVKRSGVPRRAWPATSRFFRDRSRIGARRSAQSVVPAIQMTICAVAAYSFAEFVLGHSGPIFAATSSLIALGFSRDPRLRRVLEVAIGCTLGILMGEAVLTWAGAGIWQAAVVLFASIMLARFLDGGAIFATQLGLQSVLVILLPLPSGGPLTRSLDAVVGGCCALLVTLLTPRDPRKEPKQDIRKLLAELAEVLRECSRALSSSDSALAWRALVRARNCQPLIDSMRSSLRSSGEVATISPAYRRYKGEINSLESSLEYIDFALRNSRVFARRLTSAINNAALSDAAVESISEVISDTADAVDLLALGLAERDAKASAINMHNARDELTVIASRLHPKLFGVQRLEGETAVMLLRPLLVDLMEASGVETEEAKSVLPDV</sequence>
<protein>
    <submittedName>
        <fullName evidence="7">Integral membrane protein</fullName>
    </submittedName>
</protein>
<dbReference type="InterPro" id="IPR049453">
    <property type="entry name" value="Memb_transporter_dom"/>
</dbReference>
<name>A9WUM3_RENSM</name>
<accession>A9WUM3</accession>
<dbReference type="EMBL" id="CP000910">
    <property type="protein sequence ID" value="ABY24894.1"/>
    <property type="molecule type" value="Genomic_DNA"/>
</dbReference>